<dbReference type="EMBL" id="JAUSZI010000002">
    <property type="protein sequence ID" value="MDQ1031070.1"/>
    <property type="molecule type" value="Genomic_DNA"/>
</dbReference>
<accession>A0ABU0T5H8</accession>
<feature type="region of interest" description="Disordered" evidence="1">
    <location>
        <begin position="1"/>
        <end position="30"/>
    </location>
</feature>
<comment type="caution">
    <text evidence="2">The sequence shown here is derived from an EMBL/GenBank/DDBJ whole genome shotgun (WGS) entry which is preliminary data.</text>
</comment>
<evidence type="ECO:0000313" key="3">
    <source>
        <dbReference type="Proteomes" id="UP001230328"/>
    </source>
</evidence>
<organism evidence="2 3">
    <name type="scientific">Streptomyces umbrinus</name>
    <dbReference type="NCBI Taxonomy" id="67370"/>
    <lineage>
        <taxon>Bacteria</taxon>
        <taxon>Bacillati</taxon>
        <taxon>Actinomycetota</taxon>
        <taxon>Actinomycetes</taxon>
        <taxon>Kitasatosporales</taxon>
        <taxon>Streptomycetaceae</taxon>
        <taxon>Streptomyces</taxon>
        <taxon>Streptomyces phaeochromogenes group</taxon>
    </lineage>
</organism>
<evidence type="ECO:0000256" key="1">
    <source>
        <dbReference type="SAM" id="MobiDB-lite"/>
    </source>
</evidence>
<sequence length="30" mass="3128">MPRYEPAGEAGPTGSPVKTYDLHIEGAGAR</sequence>
<keyword evidence="3" id="KW-1185">Reference proteome</keyword>
<protein>
    <submittedName>
        <fullName evidence="2">Uncharacterized protein</fullName>
    </submittedName>
</protein>
<proteinExistence type="predicted"/>
<reference evidence="2 3" key="1">
    <citation type="submission" date="2023-07" db="EMBL/GenBank/DDBJ databases">
        <title>Comparative genomics of wheat-associated soil bacteria to identify genetic determinants of phenazine resistance.</title>
        <authorList>
            <person name="Mouncey N."/>
        </authorList>
    </citation>
    <scope>NUCLEOTIDE SEQUENCE [LARGE SCALE GENOMIC DNA]</scope>
    <source>
        <strain evidence="2 3">V2I4</strain>
    </source>
</reference>
<dbReference type="Proteomes" id="UP001230328">
    <property type="component" value="Unassembled WGS sequence"/>
</dbReference>
<name>A0ABU0T5H8_9ACTN</name>
<evidence type="ECO:0000313" key="2">
    <source>
        <dbReference type="EMBL" id="MDQ1031070.1"/>
    </source>
</evidence>
<gene>
    <name evidence="2" type="ORF">QF035_008652</name>
</gene>